<dbReference type="Gene3D" id="1.20.1740.10">
    <property type="entry name" value="Amino acid/polyamine transporter I"/>
    <property type="match status" value="1"/>
</dbReference>
<evidence type="ECO:0000256" key="1">
    <source>
        <dbReference type="ARBA" id="ARBA00004651"/>
    </source>
</evidence>
<evidence type="ECO:0000256" key="2">
    <source>
        <dbReference type="ARBA" id="ARBA00022448"/>
    </source>
</evidence>
<reference evidence="10 11" key="1">
    <citation type="submission" date="2015-01" db="EMBL/GenBank/DDBJ databases">
        <title>Comparative genomics of the lactic acid bacteria isolated from the honey bee gut.</title>
        <authorList>
            <person name="Ellegaard K.M."/>
            <person name="Tamarit D."/>
            <person name="Javelind E."/>
            <person name="Olofsson T."/>
            <person name="Andersson S.G."/>
            <person name="Vasquez A."/>
        </authorList>
    </citation>
    <scope>NUCLEOTIDE SEQUENCE [LARGE SCALE GENOMIC DNA]</scope>
    <source>
        <strain evidence="10 11">Bin4</strain>
    </source>
</reference>
<gene>
    <name evidence="10" type="primary">aapA</name>
    <name evidence="10" type="ORF">JG30_15000</name>
</gene>
<feature type="domain" description="Amino acid permease/ SLC12A" evidence="9">
    <location>
        <begin position="18"/>
        <end position="440"/>
    </location>
</feature>
<feature type="transmembrane region" description="Helical" evidence="8">
    <location>
        <begin position="15"/>
        <end position="34"/>
    </location>
</feature>
<dbReference type="PATRIC" id="fig|1218492.5.peg.1554"/>
<evidence type="ECO:0000256" key="8">
    <source>
        <dbReference type="SAM" id="Phobius"/>
    </source>
</evidence>
<evidence type="ECO:0000256" key="6">
    <source>
        <dbReference type="ARBA" id="ARBA00022989"/>
    </source>
</evidence>
<feature type="transmembrane region" description="Helical" evidence="8">
    <location>
        <begin position="154"/>
        <end position="176"/>
    </location>
</feature>
<keyword evidence="3" id="KW-1003">Cell membrane</keyword>
<dbReference type="AlphaFoldDB" id="A0A0F4LQE6"/>
<dbReference type="FunFam" id="1.20.1740.10:FF:000001">
    <property type="entry name" value="Amino acid permease"/>
    <property type="match status" value="1"/>
</dbReference>
<dbReference type="Proteomes" id="UP000033558">
    <property type="component" value="Unassembled WGS sequence"/>
</dbReference>
<dbReference type="GO" id="GO:0005886">
    <property type="term" value="C:plasma membrane"/>
    <property type="evidence" value="ECO:0007669"/>
    <property type="project" value="UniProtKB-SubCell"/>
</dbReference>
<keyword evidence="7 8" id="KW-0472">Membrane</keyword>
<feature type="transmembrane region" description="Helical" evidence="8">
    <location>
        <begin position="333"/>
        <end position="352"/>
    </location>
</feature>
<keyword evidence="2" id="KW-0813">Transport</keyword>
<dbReference type="PANTHER" id="PTHR43495">
    <property type="entry name" value="GABA PERMEASE"/>
    <property type="match status" value="1"/>
</dbReference>
<comment type="subcellular location">
    <subcellularLocation>
        <location evidence="1">Cell membrane</location>
        <topology evidence="1">Multi-pass membrane protein</topology>
    </subcellularLocation>
</comment>
<keyword evidence="5" id="KW-0029">Amino-acid transport</keyword>
<dbReference type="HOGENOM" id="CLU_007946_9_3_9"/>
<evidence type="ECO:0000313" key="10">
    <source>
        <dbReference type="EMBL" id="KJY60810.1"/>
    </source>
</evidence>
<evidence type="ECO:0000256" key="7">
    <source>
        <dbReference type="ARBA" id="ARBA00023136"/>
    </source>
</evidence>
<keyword evidence="11" id="KW-1185">Reference proteome</keyword>
<proteinExistence type="predicted"/>
<feature type="transmembrane region" description="Helical" evidence="8">
    <location>
        <begin position="358"/>
        <end position="381"/>
    </location>
</feature>
<evidence type="ECO:0000259" key="9">
    <source>
        <dbReference type="Pfam" id="PF00324"/>
    </source>
</evidence>
<evidence type="ECO:0000256" key="4">
    <source>
        <dbReference type="ARBA" id="ARBA00022692"/>
    </source>
</evidence>
<evidence type="ECO:0000256" key="5">
    <source>
        <dbReference type="ARBA" id="ARBA00022970"/>
    </source>
</evidence>
<feature type="transmembrane region" description="Helical" evidence="8">
    <location>
        <begin position="275"/>
        <end position="297"/>
    </location>
</feature>
<accession>A0A0F4LQE6</accession>
<feature type="transmembrane region" description="Helical" evidence="8">
    <location>
        <begin position="401"/>
        <end position="419"/>
    </location>
</feature>
<dbReference type="GO" id="GO:0006865">
    <property type="term" value="P:amino acid transport"/>
    <property type="evidence" value="ECO:0007669"/>
    <property type="project" value="UniProtKB-KW"/>
</dbReference>
<keyword evidence="6 8" id="KW-1133">Transmembrane helix</keyword>
<name>A0A0F4LQE6_9LACO</name>
<feature type="transmembrane region" description="Helical" evidence="8">
    <location>
        <begin position="245"/>
        <end position="263"/>
    </location>
</feature>
<dbReference type="PANTHER" id="PTHR43495:SF2">
    <property type="entry name" value="D-SERINE_D-ALANINE_GLYCINE TRANSPORTER"/>
    <property type="match status" value="1"/>
</dbReference>
<dbReference type="PIRSF" id="PIRSF006060">
    <property type="entry name" value="AA_transporter"/>
    <property type="match status" value="1"/>
</dbReference>
<protein>
    <submittedName>
        <fullName evidence="10">APC family amino acid-polyamine-organocation transporter</fullName>
    </submittedName>
</protein>
<dbReference type="GO" id="GO:0055085">
    <property type="term" value="P:transmembrane transport"/>
    <property type="evidence" value="ECO:0007669"/>
    <property type="project" value="InterPro"/>
</dbReference>
<keyword evidence="4 8" id="KW-0812">Transmembrane</keyword>
<dbReference type="EMBL" id="JXJQ01000010">
    <property type="protein sequence ID" value="KJY60810.1"/>
    <property type="molecule type" value="Genomic_DNA"/>
</dbReference>
<comment type="caution">
    <text evidence="10">The sequence shown here is derived from an EMBL/GenBank/DDBJ whole genome shotgun (WGS) entry which is preliminary data.</text>
</comment>
<sequence>MRVANEKQNLSRSLSARHVSMIAIGGTIGTGLFLGSGESIHQAGPFILVIYLITGAFIFLMMRALGELLLSDTNSIIFVDFIKKYLGRRTGFIMGWTYWLGWLIIAMSELIAVGTYMQFWFPNIPIWIWEIIFLGMLYLINIVAVSAFGETEFWFALIKIIAIIAIIVTAIVMVCLQTKTSRGTVQIANLWRFGFSSGKHQEIIASFQMAFFSFLGVEFVGVSAAETKDPLKNIPHSINSVITRILIFYIGALAAIMIIQPWMDYSAGKSPFVQVFAGIGIKAAAGIINFVVLTAAASSLNSSLFTTGRMLFSLAPSRSYFAHLNQHQIPMRAITLSTILVVFVVLVNFLFPENAFKMITSVASAAFLIIYIFLMLAHIFYRRSTDFLQGAQRFPLPGAPYTDYLTIIFMLLILLILLVMPTTTVTTLITLGWFLIIYLISYRVVPRKL</sequence>
<dbReference type="STRING" id="1218492.JG30_15000"/>
<dbReference type="InterPro" id="IPR004841">
    <property type="entry name" value="AA-permease/SLC12A_dom"/>
</dbReference>
<feature type="transmembrane region" description="Helical" evidence="8">
    <location>
        <begin position="96"/>
        <end position="119"/>
    </location>
</feature>
<feature type="transmembrane region" description="Helical" evidence="8">
    <location>
        <begin position="126"/>
        <end position="148"/>
    </location>
</feature>
<organism evidence="10 11">
    <name type="scientific">Bombilactobacillus mellifer</name>
    <dbReference type="NCBI Taxonomy" id="1218492"/>
    <lineage>
        <taxon>Bacteria</taxon>
        <taxon>Bacillati</taxon>
        <taxon>Bacillota</taxon>
        <taxon>Bacilli</taxon>
        <taxon>Lactobacillales</taxon>
        <taxon>Lactobacillaceae</taxon>
        <taxon>Bombilactobacillus</taxon>
    </lineage>
</organism>
<feature type="transmembrane region" description="Helical" evidence="8">
    <location>
        <begin position="203"/>
        <end position="225"/>
    </location>
</feature>
<dbReference type="Pfam" id="PF00324">
    <property type="entry name" value="AA_permease"/>
    <property type="match status" value="1"/>
</dbReference>
<evidence type="ECO:0000256" key="3">
    <source>
        <dbReference type="ARBA" id="ARBA00022475"/>
    </source>
</evidence>
<feature type="transmembrane region" description="Helical" evidence="8">
    <location>
        <begin position="46"/>
        <end position="65"/>
    </location>
</feature>
<evidence type="ECO:0000313" key="11">
    <source>
        <dbReference type="Proteomes" id="UP000033558"/>
    </source>
</evidence>